<name>A0ABC8LXQ3_ERUVS</name>
<accession>A0ABC8LXQ3</accession>
<dbReference type="Proteomes" id="UP001642260">
    <property type="component" value="Unassembled WGS sequence"/>
</dbReference>
<organism evidence="1 2">
    <name type="scientific">Eruca vesicaria subsp. sativa</name>
    <name type="common">Garden rocket</name>
    <name type="synonym">Eruca sativa</name>
    <dbReference type="NCBI Taxonomy" id="29727"/>
    <lineage>
        <taxon>Eukaryota</taxon>
        <taxon>Viridiplantae</taxon>
        <taxon>Streptophyta</taxon>
        <taxon>Embryophyta</taxon>
        <taxon>Tracheophyta</taxon>
        <taxon>Spermatophyta</taxon>
        <taxon>Magnoliopsida</taxon>
        <taxon>eudicotyledons</taxon>
        <taxon>Gunneridae</taxon>
        <taxon>Pentapetalae</taxon>
        <taxon>rosids</taxon>
        <taxon>malvids</taxon>
        <taxon>Brassicales</taxon>
        <taxon>Brassicaceae</taxon>
        <taxon>Brassiceae</taxon>
        <taxon>Eruca</taxon>
    </lineage>
</organism>
<dbReference type="AlphaFoldDB" id="A0ABC8LXQ3"/>
<dbReference type="EMBL" id="CAKOAT010786264">
    <property type="protein sequence ID" value="CAH8388160.1"/>
    <property type="molecule type" value="Genomic_DNA"/>
</dbReference>
<evidence type="ECO:0000313" key="2">
    <source>
        <dbReference type="Proteomes" id="UP001642260"/>
    </source>
</evidence>
<gene>
    <name evidence="1" type="ORF">ERUC_LOCUS40643</name>
</gene>
<proteinExistence type="predicted"/>
<sequence>MALCPFVLSRVKLFTLHQILLSLFLNHGKFNRLVSPIAASTLVCLLWSSIMVYVDIGVVVVSLWECSCPTFGCGFLITLELSIENHWLKLVVWYWKPPWPNEEKCRKCIRETSNRRLGQSSNIRVVSSCDGVIVMIMFTIYHRAGVTRRSMVVINKSISKETRRMLRQQNNLKIWLYRFQNKRISMPWIITTKHVISCSGSVWDGLRCNRWIASNDLFIEKRHLFIRIESHKKDLERPKTKWRKASESAYPTNALGSIVLLLSLLKVHLNNMFDVIFDSCNMLH</sequence>
<keyword evidence="2" id="KW-1185">Reference proteome</keyword>
<comment type="caution">
    <text evidence="1">The sequence shown here is derived from an EMBL/GenBank/DDBJ whole genome shotgun (WGS) entry which is preliminary data.</text>
</comment>
<evidence type="ECO:0000313" key="1">
    <source>
        <dbReference type="EMBL" id="CAH8388160.1"/>
    </source>
</evidence>
<protein>
    <submittedName>
        <fullName evidence="1">Uncharacterized protein</fullName>
    </submittedName>
</protein>
<reference evidence="1 2" key="1">
    <citation type="submission" date="2022-03" db="EMBL/GenBank/DDBJ databases">
        <authorList>
            <person name="Macdonald S."/>
            <person name="Ahmed S."/>
            <person name="Newling K."/>
        </authorList>
    </citation>
    <scope>NUCLEOTIDE SEQUENCE [LARGE SCALE GENOMIC DNA]</scope>
</reference>